<protein>
    <submittedName>
        <fullName evidence="1">Uncharacterized protein</fullName>
    </submittedName>
</protein>
<reference evidence="1 2" key="1">
    <citation type="journal article" date="2020" name="BMC Genomics">
        <title>Intraspecific diversification of the crop wild relative Brassica cretica Lam. using demographic model selection.</title>
        <authorList>
            <person name="Kioukis A."/>
            <person name="Michalopoulou V.A."/>
            <person name="Briers L."/>
            <person name="Pirintsos S."/>
            <person name="Studholme D.J."/>
            <person name="Pavlidis P."/>
            <person name="Sarris P.F."/>
        </authorList>
    </citation>
    <scope>NUCLEOTIDE SEQUENCE [LARGE SCALE GENOMIC DNA]</scope>
    <source>
        <strain evidence="2">cv. PFS-1207/04</strain>
    </source>
</reference>
<evidence type="ECO:0000313" key="1">
    <source>
        <dbReference type="EMBL" id="KAF3607428.1"/>
    </source>
</evidence>
<sequence>MDFGWASRMVHYMLCFHLECKKKFEIWSLVEAQPVRFCEYVKNLENQRLRAWSPEDQLHLGASLKHEEPLHPHGLTWLAGYGELIEGNQFHL</sequence>
<gene>
    <name evidence="1" type="ORF">DY000_02049044</name>
</gene>
<organism evidence="1 2">
    <name type="scientific">Brassica cretica</name>
    <name type="common">Mustard</name>
    <dbReference type="NCBI Taxonomy" id="69181"/>
    <lineage>
        <taxon>Eukaryota</taxon>
        <taxon>Viridiplantae</taxon>
        <taxon>Streptophyta</taxon>
        <taxon>Embryophyta</taxon>
        <taxon>Tracheophyta</taxon>
        <taxon>Spermatophyta</taxon>
        <taxon>Magnoliopsida</taxon>
        <taxon>eudicotyledons</taxon>
        <taxon>Gunneridae</taxon>
        <taxon>Pentapetalae</taxon>
        <taxon>rosids</taxon>
        <taxon>malvids</taxon>
        <taxon>Brassicales</taxon>
        <taxon>Brassicaceae</taxon>
        <taxon>Brassiceae</taxon>
        <taxon>Brassica</taxon>
    </lineage>
</organism>
<name>A0ABQ7EWH3_BRACR</name>
<keyword evidence="2" id="KW-1185">Reference proteome</keyword>
<accession>A0ABQ7EWH3</accession>
<proteinExistence type="predicted"/>
<dbReference type="Proteomes" id="UP000266723">
    <property type="component" value="Unassembled WGS sequence"/>
</dbReference>
<evidence type="ECO:0000313" key="2">
    <source>
        <dbReference type="Proteomes" id="UP000266723"/>
    </source>
</evidence>
<comment type="caution">
    <text evidence="1">The sequence shown here is derived from an EMBL/GenBank/DDBJ whole genome shotgun (WGS) entry which is preliminary data.</text>
</comment>
<dbReference type="EMBL" id="QGKV02000297">
    <property type="protein sequence ID" value="KAF3607428.1"/>
    <property type="molecule type" value="Genomic_DNA"/>
</dbReference>